<accession>U5BWJ6</accession>
<protein>
    <submittedName>
        <fullName evidence="1">Uncharacterized protein</fullName>
    </submittedName>
</protein>
<reference evidence="1 2" key="1">
    <citation type="journal article" date="2013" name="Genome Announc.">
        <title>Draft Genome Sequence of the Psychrophilic and Alkaliphilic Rhodonellum psychrophilum Strain GCM71T.</title>
        <authorList>
            <person name="Hauptmann A.L."/>
            <person name="Glaring M.A."/>
            <person name="Hallin P.F."/>
            <person name="Prieme A."/>
            <person name="Stougaard P."/>
        </authorList>
    </citation>
    <scope>NUCLEOTIDE SEQUENCE [LARGE SCALE GENOMIC DNA]</scope>
    <source>
        <strain evidence="1 2">GCM71</strain>
    </source>
</reference>
<evidence type="ECO:0000313" key="2">
    <source>
        <dbReference type="Proteomes" id="UP000016843"/>
    </source>
</evidence>
<dbReference type="EMBL" id="AWXR01000030">
    <property type="protein sequence ID" value="ERM82248.1"/>
    <property type="molecule type" value="Genomic_DNA"/>
</dbReference>
<dbReference type="Proteomes" id="UP000016843">
    <property type="component" value="Unassembled WGS sequence"/>
</dbReference>
<dbReference type="AlphaFoldDB" id="U5BWJ6"/>
<gene>
    <name evidence="1" type="ORF">P872_18875</name>
</gene>
<organism evidence="1 2">
    <name type="scientific">Rhodonellum psychrophilum GCM71 = DSM 17998</name>
    <dbReference type="NCBI Taxonomy" id="1123057"/>
    <lineage>
        <taxon>Bacteria</taxon>
        <taxon>Pseudomonadati</taxon>
        <taxon>Bacteroidota</taxon>
        <taxon>Cytophagia</taxon>
        <taxon>Cytophagales</taxon>
        <taxon>Cytophagaceae</taxon>
        <taxon>Rhodonellum</taxon>
    </lineage>
</organism>
<comment type="caution">
    <text evidence="1">The sequence shown here is derived from an EMBL/GenBank/DDBJ whole genome shotgun (WGS) entry which is preliminary data.</text>
</comment>
<dbReference type="eggNOG" id="COG2070">
    <property type="taxonomic scope" value="Bacteria"/>
</dbReference>
<dbReference type="PATRIC" id="fig|1123057.7.peg.2827"/>
<name>U5BWJ6_9BACT</name>
<proteinExistence type="predicted"/>
<sequence>MALVLPTILFWNENKNLNMLLQNAPHSFHIPVMGLGYTIDTPLKVAKYGISSVLSIMEDGLIEQMRLVHSRKFDLPYKVIRDTEQDYRARRITAYLNMLHTIVNLQIGNMKAASFEDGGDLNRYFELLPASHPDKVSYTQMLSADGEEKMRLQSLLRESIVPGSIDVNIMTKLDKTNYDQEGIALPPEFADAMSALRAFALSELNGAMVFSAGLNPRLFAYMEQFEDFFPDENGFLKKRIVLKVSDYRSALIQGKYLAKKGLWVSEFRIESGLNCGGHAFATEGILLGPILEEFKSNRESLNEQLWDSCQNALVGKGKFQFPKEMKVKVTVQGGIGNANENQFLMNHYALDGTGWGSPFLLVPEATNVDEETLQKLIHAKKSDYYLSDASPLGVPFNNLRTTSSEIQRKERIDKNRPGSPCYKKFLSLNTEFTEIPICSASRQYQHLKLKQLSAELGSGESYAKAAEKVMEKDCLCEGLGAPALLVNQVNPARNLRAVTICPGPNLAYYSAVFSLKEMVDHIYGKASVMVDAARPHMFVKELELYVSYLKTEMEKFLPEKPKKHEAYLDRFRNNLLSGIVYYQTLISSIRPDAEDMLNRMKLEILGFQNEIEKLSAVDA</sequence>
<evidence type="ECO:0000313" key="1">
    <source>
        <dbReference type="EMBL" id="ERM82248.1"/>
    </source>
</evidence>
<keyword evidence="2" id="KW-1185">Reference proteome</keyword>